<sequence>MKLTKTVKACSILEEKITAFSCKHIAKRNILLVLLGLNAAFDTIDYETLLSRIISDGWVQENLLSIGSGLTSPTDYNPSLATSLLEEYTQ</sequence>
<dbReference type="Proteomes" id="UP000762676">
    <property type="component" value="Unassembled WGS sequence"/>
</dbReference>
<reference evidence="1 2" key="1">
    <citation type="journal article" date="2021" name="Elife">
        <title>Chloroplast acquisition without the gene transfer in kleptoplastic sea slugs, Plakobranchus ocellatus.</title>
        <authorList>
            <person name="Maeda T."/>
            <person name="Takahashi S."/>
            <person name="Yoshida T."/>
            <person name="Shimamura S."/>
            <person name="Takaki Y."/>
            <person name="Nagai Y."/>
            <person name="Toyoda A."/>
            <person name="Suzuki Y."/>
            <person name="Arimoto A."/>
            <person name="Ishii H."/>
            <person name="Satoh N."/>
            <person name="Nishiyama T."/>
            <person name="Hasebe M."/>
            <person name="Maruyama T."/>
            <person name="Minagawa J."/>
            <person name="Obokata J."/>
            <person name="Shigenobu S."/>
        </authorList>
    </citation>
    <scope>NUCLEOTIDE SEQUENCE [LARGE SCALE GENOMIC DNA]</scope>
</reference>
<keyword evidence="1" id="KW-0808">Transferase</keyword>
<evidence type="ECO:0000313" key="1">
    <source>
        <dbReference type="EMBL" id="GFR61535.1"/>
    </source>
</evidence>
<dbReference type="AlphaFoldDB" id="A0AAV4ELF3"/>
<name>A0AAV4ELF3_9GAST</name>
<keyword evidence="2" id="KW-1185">Reference proteome</keyword>
<protein>
    <submittedName>
        <fullName evidence="1">Reverse transcriptase-like protein</fullName>
    </submittedName>
</protein>
<dbReference type="GO" id="GO:0003964">
    <property type="term" value="F:RNA-directed DNA polymerase activity"/>
    <property type="evidence" value="ECO:0007669"/>
    <property type="project" value="UniProtKB-KW"/>
</dbReference>
<comment type="caution">
    <text evidence="1">The sequence shown here is derived from an EMBL/GenBank/DDBJ whole genome shotgun (WGS) entry which is preliminary data.</text>
</comment>
<organism evidence="1 2">
    <name type="scientific">Elysia marginata</name>
    <dbReference type="NCBI Taxonomy" id="1093978"/>
    <lineage>
        <taxon>Eukaryota</taxon>
        <taxon>Metazoa</taxon>
        <taxon>Spiralia</taxon>
        <taxon>Lophotrochozoa</taxon>
        <taxon>Mollusca</taxon>
        <taxon>Gastropoda</taxon>
        <taxon>Heterobranchia</taxon>
        <taxon>Euthyneura</taxon>
        <taxon>Panpulmonata</taxon>
        <taxon>Sacoglossa</taxon>
        <taxon>Placobranchoidea</taxon>
        <taxon>Plakobranchidae</taxon>
        <taxon>Elysia</taxon>
    </lineage>
</organism>
<dbReference type="EMBL" id="BMAT01010843">
    <property type="protein sequence ID" value="GFR61535.1"/>
    <property type="molecule type" value="Genomic_DNA"/>
</dbReference>
<evidence type="ECO:0000313" key="2">
    <source>
        <dbReference type="Proteomes" id="UP000762676"/>
    </source>
</evidence>
<keyword evidence="1" id="KW-0695">RNA-directed DNA polymerase</keyword>
<accession>A0AAV4ELF3</accession>
<gene>
    <name evidence="1" type="ORF">ElyMa_005434300</name>
</gene>
<proteinExistence type="predicted"/>
<keyword evidence="1" id="KW-0548">Nucleotidyltransferase</keyword>